<dbReference type="EMBL" id="QUSX01000002">
    <property type="protein sequence ID" value="RRQ48711.1"/>
    <property type="molecule type" value="Genomic_DNA"/>
</dbReference>
<reference evidence="2" key="1">
    <citation type="submission" date="2018-12" db="EMBL/GenBank/DDBJ databases">
        <title>Maribacter lutimaris sp. nov., isolated from marine sediment.</title>
        <authorList>
            <person name="Kim K.K."/>
        </authorList>
    </citation>
    <scope>NUCLEOTIDE SEQUENCE [LARGE SCALE GENOMIC DNA]</scope>
    <source>
        <strain evidence="2">PoM-212</strain>
    </source>
</reference>
<evidence type="ECO:0000313" key="1">
    <source>
        <dbReference type="EMBL" id="RRQ48711.1"/>
    </source>
</evidence>
<dbReference type="OrthoDB" id="1062680at2"/>
<dbReference type="InterPro" id="IPR025345">
    <property type="entry name" value="DUF4249"/>
</dbReference>
<sequence length="438" mass="49462">MYKNKRFYIFLVFIGLFTVCCTEEVDLGLENNAGVLDILVVEATITNEFKNHRVNLSRMDTILDTQIDSTFNPFTPERDIDRDLVKYERNARVSVENSIGTAYNFDEISPGIYESVEPFAAVEGQSYTLNIFTSDGKTYTSQPMAIEGFLDVDQLYAERMTNNDGVEGIGIFIDNGQASGSVNNLRFSYDETYKIIAPFWDESDFKLSNYDPCALPVPTYDLEIVPRETEQQVCYGNQVSNSIILAENNTVDGTGLNRYMIRFLNQDEFMISHRYSIEVTQMVTGSESFGFYEKLRNFSQSGNVFSQVQPGFIEGNISPANGDGDRVIGFFDVVSVSKERIFFDYMDFFPDRDLPPYVFNCLEQSTNESHVSYCFTGMQGPNPCPQSIIEQVNLGLISYAGPNTENIGPCPSEYVYVPRICGDCTLLGSNVKPDFWID</sequence>
<dbReference type="RefSeq" id="WP_125223431.1">
    <property type="nucleotide sequence ID" value="NZ_QUSX01000002.1"/>
</dbReference>
<organism evidence="1 2">
    <name type="scientific">Maribacter algicola</name>
    <dbReference type="NCBI Taxonomy" id="2498892"/>
    <lineage>
        <taxon>Bacteria</taxon>
        <taxon>Pseudomonadati</taxon>
        <taxon>Bacteroidota</taxon>
        <taxon>Flavobacteriia</taxon>
        <taxon>Flavobacteriales</taxon>
        <taxon>Flavobacteriaceae</taxon>
        <taxon>Maribacter</taxon>
    </lineage>
</organism>
<gene>
    <name evidence="1" type="ORF">DZC72_13610</name>
</gene>
<accession>A0A3R8R7J0</accession>
<keyword evidence="2" id="KW-1185">Reference proteome</keyword>
<name>A0A3R8R7J0_9FLAO</name>
<dbReference type="Pfam" id="PF14054">
    <property type="entry name" value="DUF4249"/>
    <property type="match status" value="1"/>
</dbReference>
<comment type="caution">
    <text evidence="1">The sequence shown here is derived from an EMBL/GenBank/DDBJ whole genome shotgun (WGS) entry which is preliminary data.</text>
</comment>
<proteinExistence type="predicted"/>
<evidence type="ECO:0000313" key="2">
    <source>
        <dbReference type="Proteomes" id="UP000286990"/>
    </source>
</evidence>
<protein>
    <submittedName>
        <fullName evidence="1">DUF4249 domain-containing protein</fullName>
    </submittedName>
</protein>
<dbReference type="Proteomes" id="UP000286990">
    <property type="component" value="Unassembled WGS sequence"/>
</dbReference>
<dbReference type="AlphaFoldDB" id="A0A3R8R7J0"/>